<dbReference type="RefSeq" id="WP_008693808.1">
    <property type="nucleotide sequence ID" value="NZ_GL945393.1"/>
</dbReference>
<evidence type="ECO:0000313" key="1">
    <source>
        <dbReference type="EMBL" id="EGN66590.1"/>
    </source>
</evidence>
<name>F7L1K5_9FUSO</name>
<reference evidence="1" key="1">
    <citation type="submission" date="2011-05" db="EMBL/GenBank/DDBJ databases">
        <title>The Genome Sequence of Fusobacterium sp. 11_3_2.</title>
        <authorList>
            <consortium name="The Broad Institute Genome Sequencing Platform"/>
            <person name="Earl A."/>
            <person name="Ward D."/>
            <person name="Feldgarden M."/>
            <person name="Gevers D."/>
            <person name="Sibley C.D."/>
            <person name="White A.P."/>
            <person name="Crowley S."/>
            <person name="Surette M."/>
            <person name="Strauss J.C."/>
            <person name="Ambrose C.E."/>
            <person name="Allen-Vercoe E."/>
            <person name="Young S.K."/>
            <person name="Zeng Q."/>
            <person name="Gargeya S."/>
            <person name="Fitzgerald M."/>
            <person name="Haas B."/>
            <person name="Abouelleil A."/>
            <person name="Alvarado L."/>
            <person name="Arachchi H.M."/>
            <person name="Berlin A."/>
            <person name="Brown A."/>
            <person name="Chapman S.B."/>
            <person name="Chen Z."/>
            <person name="Dunbar C."/>
            <person name="Freedman E."/>
            <person name="Gearin G."/>
            <person name="Gellesch M."/>
            <person name="Goldberg J."/>
            <person name="Griggs A."/>
            <person name="Gujja S."/>
            <person name="Heiman D."/>
            <person name="Howarth C."/>
            <person name="Larson L."/>
            <person name="Lui A."/>
            <person name="MacDonald P.J.P."/>
            <person name="Mehta T."/>
            <person name="Montmayeur A."/>
            <person name="Murphy C."/>
            <person name="Neiman D."/>
            <person name="Pearson M."/>
            <person name="Priest M."/>
            <person name="Roberts A."/>
            <person name="Saif S."/>
            <person name="Shea T."/>
            <person name="Shenoy N."/>
            <person name="Sisk P."/>
            <person name="Stolte C."/>
            <person name="Sykes S."/>
            <person name="Wortman J."/>
            <person name="Nusbaum C."/>
            <person name="Birren B."/>
        </authorList>
    </citation>
    <scope>NUCLEOTIDE SEQUENCE [LARGE SCALE GENOMIC DNA]</scope>
    <source>
        <strain evidence="1">11_3_2</strain>
    </source>
</reference>
<accession>F7L1K5</accession>
<dbReference type="AlphaFoldDB" id="F7L1K5"/>
<keyword evidence="2" id="KW-1185">Reference proteome</keyword>
<sequence>MIKIKVSKTLIDEILKLSKADWEKVKTNIDYLFLKEEKNRNKTLYIPESSLKIKADYYPCYMEIEDIKNKDVPGLLKRHEQKVGGGDEQ</sequence>
<dbReference type="EMBL" id="ACUO01000023">
    <property type="protein sequence ID" value="EGN66590.1"/>
    <property type="molecule type" value="Genomic_DNA"/>
</dbReference>
<evidence type="ECO:0000313" key="2">
    <source>
        <dbReference type="Proteomes" id="UP000004160"/>
    </source>
</evidence>
<dbReference type="PATRIC" id="fig|457403.8.peg.1750"/>
<comment type="caution">
    <text evidence="1">The sequence shown here is derived from an EMBL/GenBank/DDBJ whole genome shotgun (WGS) entry which is preliminary data.</text>
</comment>
<proteinExistence type="predicted"/>
<dbReference type="HOGENOM" id="CLU_189050_0_0_0"/>
<organism evidence="1 2">
    <name type="scientific">Fusobacterium animalis 11_3_2</name>
    <dbReference type="NCBI Taxonomy" id="457403"/>
    <lineage>
        <taxon>Bacteria</taxon>
        <taxon>Fusobacteriati</taxon>
        <taxon>Fusobacteriota</taxon>
        <taxon>Fusobacteriia</taxon>
        <taxon>Fusobacteriales</taxon>
        <taxon>Fusobacteriaceae</taxon>
        <taxon>Fusobacterium</taxon>
    </lineage>
</organism>
<gene>
    <name evidence="1" type="ORF">HMPREF0401_01727</name>
</gene>
<dbReference type="Proteomes" id="UP000004160">
    <property type="component" value="Unassembled WGS sequence"/>
</dbReference>
<protein>
    <submittedName>
        <fullName evidence="1">Uncharacterized protein</fullName>
    </submittedName>
</protein>